<dbReference type="Proteomes" id="UP000324897">
    <property type="component" value="Unassembled WGS sequence"/>
</dbReference>
<dbReference type="Gramene" id="TVU35320">
    <property type="protein sequence ID" value="TVU35320"/>
    <property type="gene ID" value="EJB05_17205"/>
</dbReference>
<evidence type="ECO:0000256" key="2">
    <source>
        <dbReference type="SAM" id="MobiDB-lite"/>
    </source>
</evidence>
<feature type="compositionally biased region" description="Pro residues" evidence="2">
    <location>
        <begin position="85"/>
        <end position="101"/>
    </location>
</feature>
<evidence type="ECO:0000313" key="3">
    <source>
        <dbReference type="EMBL" id="TVU35320.1"/>
    </source>
</evidence>
<gene>
    <name evidence="3" type="ORF">EJB05_17205</name>
</gene>
<comment type="caution">
    <text evidence="3">The sequence shown here is derived from an EMBL/GenBank/DDBJ whole genome shotgun (WGS) entry which is preliminary data.</text>
</comment>
<dbReference type="AlphaFoldDB" id="A0A5J9VJT4"/>
<dbReference type="OrthoDB" id="7827681at2759"/>
<dbReference type="InterPro" id="IPR001925">
    <property type="entry name" value="Porin_Euk"/>
</dbReference>
<evidence type="ECO:0008006" key="5">
    <source>
        <dbReference type="Google" id="ProtNLM"/>
    </source>
</evidence>
<feature type="region of interest" description="Disordered" evidence="2">
    <location>
        <begin position="1"/>
        <end position="102"/>
    </location>
</feature>
<dbReference type="InterPro" id="IPR027246">
    <property type="entry name" value="Porin_Euk/Tom40"/>
</dbReference>
<dbReference type="EMBL" id="RWGY01000009">
    <property type="protein sequence ID" value="TVU35320.1"/>
    <property type="molecule type" value="Genomic_DNA"/>
</dbReference>
<accession>A0A5J9VJT4</accession>
<proteinExistence type="inferred from homology"/>
<feature type="compositionally biased region" description="Basic and acidic residues" evidence="2">
    <location>
        <begin position="26"/>
        <end position="40"/>
    </location>
</feature>
<dbReference type="CDD" id="cd07306">
    <property type="entry name" value="Porin3_VDAC"/>
    <property type="match status" value="1"/>
</dbReference>
<dbReference type="PANTHER" id="PTHR11743">
    <property type="entry name" value="VOLTAGE-DEPENDENT ANION-SELECTIVE CHANNEL"/>
    <property type="match status" value="1"/>
</dbReference>
<keyword evidence="4" id="KW-1185">Reference proteome</keyword>
<dbReference type="GO" id="GO:0005741">
    <property type="term" value="C:mitochondrial outer membrane"/>
    <property type="evidence" value="ECO:0007669"/>
    <property type="project" value="InterPro"/>
</dbReference>
<name>A0A5J9VJT4_9POAL</name>
<dbReference type="Pfam" id="PF01459">
    <property type="entry name" value="Porin_3"/>
    <property type="match status" value="1"/>
</dbReference>
<feature type="non-terminal residue" evidence="3">
    <location>
        <position position="1"/>
    </location>
</feature>
<feature type="compositionally biased region" description="Basic residues" evidence="2">
    <location>
        <begin position="9"/>
        <end position="18"/>
    </location>
</feature>
<dbReference type="InterPro" id="IPR023614">
    <property type="entry name" value="Porin_dom_sf"/>
</dbReference>
<evidence type="ECO:0000256" key="1">
    <source>
        <dbReference type="ARBA" id="ARBA00009624"/>
    </source>
</evidence>
<protein>
    <recommendedName>
        <fullName evidence="5">Porin domain-containing protein</fullName>
    </recommendedName>
</protein>
<sequence>NAPSPTLPPRKHAPRALRAHCFLPSLEEKDRKPLTSDRSKPFITELAPSSGSPIPAFKYTLPSSSLPSPPLPTAKPLPCCHRTPPRSPPPPPPPPSGPRPLLPLAMGPGLYSDIGKKARDLLYRDFQTDQKFTLTTYALNGAVSIADFFSFLVASSGAPVSRALIDSAVGFELDYGWFGGVLRVLASRYILGWVEIRRLKKIHDMVMVYATVCRFDEYVGMFGGVEAITAASTKKNEAILSEIQTQLKHNGVTVDVKATSDSLLLTTITTEDLGVPGLKKIVTIPFPYQTAGKAELQYLHEYAGISASVGLNSKPLVNLSGAVGTKAVAVGADVAYDTASGNFTKYNAGLSVTNADLIAAVTLNNKGDSLTASYYHLVKADNGTAVGAELTHSFSSKENTITFGTQHALDPSTTVKARYNNHGMASALIQHEWRTKSFFTLSTEVDTKAIEKSSKVGLSLVLKP</sequence>
<reference evidence="3 4" key="1">
    <citation type="journal article" date="2019" name="Sci. Rep.">
        <title>A high-quality genome of Eragrostis curvula grass provides insights into Poaceae evolution and supports new strategies to enhance forage quality.</title>
        <authorList>
            <person name="Carballo J."/>
            <person name="Santos B.A.C.M."/>
            <person name="Zappacosta D."/>
            <person name="Garbus I."/>
            <person name="Selva J.P."/>
            <person name="Gallo C.A."/>
            <person name="Diaz A."/>
            <person name="Albertini E."/>
            <person name="Caccamo M."/>
            <person name="Echenique V."/>
        </authorList>
    </citation>
    <scope>NUCLEOTIDE SEQUENCE [LARGE SCALE GENOMIC DNA]</scope>
    <source>
        <strain evidence="4">cv. Victoria</strain>
        <tissue evidence="3">Leaf</tissue>
    </source>
</reference>
<comment type="similarity">
    <text evidence="1">Belongs to the eukaryotic mitochondrial porin (TC 1.B.8.1) family.</text>
</comment>
<evidence type="ECO:0000313" key="4">
    <source>
        <dbReference type="Proteomes" id="UP000324897"/>
    </source>
</evidence>
<dbReference type="GO" id="GO:0008308">
    <property type="term" value="F:voltage-gated monoatomic anion channel activity"/>
    <property type="evidence" value="ECO:0007669"/>
    <property type="project" value="InterPro"/>
</dbReference>
<dbReference type="Gene3D" id="2.40.160.10">
    <property type="entry name" value="Porin"/>
    <property type="match status" value="1"/>
</dbReference>
<dbReference type="PANTHER" id="PTHR11743:SF30">
    <property type="entry name" value="MITOCHONDRIAL OUTER MEMBRANE PROTEIN PORIN 4"/>
    <property type="match status" value="1"/>
</dbReference>
<organism evidence="3 4">
    <name type="scientific">Eragrostis curvula</name>
    <name type="common">weeping love grass</name>
    <dbReference type="NCBI Taxonomy" id="38414"/>
    <lineage>
        <taxon>Eukaryota</taxon>
        <taxon>Viridiplantae</taxon>
        <taxon>Streptophyta</taxon>
        <taxon>Embryophyta</taxon>
        <taxon>Tracheophyta</taxon>
        <taxon>Spermatophyta</taxon>
        <taxon>Magnoliopsida</taxon>
        <taxon>Liliopsida</taxon>
        <taxon>Poales</taxon>
        <taxon>Poaceae</taxon>
        <taxon>PACMAD clade</taxon>
        <taxon>Chloridoideae</taxon>
        <taxon>Eragrostideae</taxon>
        <taxon>Eragrostidinae</taxon>
        <taxon>Eragrostis</taxon>
    </lineage>
</organism>